<dbReference type="InParanoid" id="A0A136J6Y3"/>
<accession>A0A136J6Y3</accession>
<reference evidence="2" key="1">
    <citation type="submission" date="2016-02" db="EMBL/GenBank/DDBJ databases">
        <title>Draft genome sequence of Microdochium bolleyi, a fungal endophyte of beachgrass.</title>
        <authorList>
            <consortium name="DOE Joint Genome Institute"/>
            <person name="David A.S."/>
            <person name="May G."/>
            <person name="Haridas S."/>
            <person name="Lim J."/>
            <person name="Wang M."/>
            <person name="Labutti K."/>
            <person name="Lipzen A."/>
            <person name="Barry K."/>
            <person name="Grigoriev I.V."/>
        </authorList>
    </citation>
    <scope>NUCLEOTIDE SEQUENCE [LARGE SCALE GENOMIC DNA]</scope>
    <source>
        <strain evidence="2">J235TASD1</strain>
    </source>
</reference>
<dbReference type="Proteomes" id="UP000070501">
    <property type="component" value="Unassembled WGS sequence"/>
</dbReference>
<dbReference type="AlphaFoldDB" id="A0A136J6Y3"/>
<sequence length="155" mass="17207">MQAPAPAVCTVVLSIRLPRWLGLEEGRPRAEARTGGIQRHHRALSLSAPRPRVKLRTQESKLGTILVHAHMRSAYRNLCLLRNDDKRGMTAPADSRGELDEAGSGWNYLVLWPDARVSRSMGKWDNPSDGQNSIVGVLDQRCALLRSWNQSSGDS</sequence>
<evidence type="ECO:0000313" key="2">
    <source>
        <dbReference type="Proteomes" id="UP000070501"/>
    </source>
</evidence>
<gene>
    <name evidence="1" type="ORF">Micbo1qcDRAFT_174069</name>
</gene>
<proteinExistence type="predicted"/>
<dbReference type="EMBL" id="KQ964248">
    <property type="protein sequence ID" value="KXJ92934.1"/>
    <property type="molecule type" value="Genomic_DNA"/>
</dbReference>
<organism evidence="1 2">
    <name type="scientific">Microdochium bolleyi</name>
    <dbReference type="NCBI Taxonomy" id="196109"/>
    <lineage>
        <taxon>Eukaryota</taxon>
        <taxon>Fungi</taxon>
        <taxon>Dikarya</taxon>
        <taxon>Ascomycota</taxon>
        <taxon>Pezizomycotina</taxon>
        <taxon>Sordariomycetes</taxon>
        <taxon>Xylariomycetidae</taxon>
        <taxon>Xylariales</taxon>
        <taxon>Microdochiaceae</taxon>
        <taxon>Microdochium</taxon>
    </lineage>
</organism>
<evidence type="ECO:0000313" key="1">
    <source>
        <dbReference type="EMBL" id="KXJ92934.1"/>
    </source>
</evidence>
<keyword evidence="2" id="KW-1185">Reference proteome</keyword>
<protein>
    <submittedName>
        <fullName evidence="1">Uncharacterized protein</fullName>
    </submittedName>
</protein>
<name>A0A136J6Y3_9PEZI</name>